<dbReference type="PROSITE" id="PS51192">
    <property type="entry name" value="HELICASE_ATP_BIND_1"/>
    <property type="match status" value="1"/>
</dbReference>
<dbReference type="InterPro" id="IPR038718">
    <property type="entry name" value="SNF2-like_sf"/>
</dbReference>
<sequence length="1448" mass="164525">MEQTGRLPRCKNGTRRRANYNNECMSDEEYQRRQLEKKGAKKQTQKKKDKPSLFDSITSVFNSLTPRGNTVNNELKRLELINADEYKRPDLQTPTPMVSVENNSVNTESIEAKSGDNQPSIIDNGSSKPPIDNQLSEEDISFMEDQPSSESVELGKTLSESVELGKTLSESVEDKTNDFLYPSLDDPFLNQKIAKRNEFSAFTYDADITRELKETSDLICSNPEFELNTRQLFVKTFISYNTPYKGLLIYHGVGTGKTCSAIGIAEELRDHMKNAGITQRILIIASTNVQDNFRLQLFDESRLEQDGETGAWTSKSCIGNKLIREINPVGAKMTREKIASQAKTIINSSYAFMGYLQFANFIQEKVFESVSEEDEKQEQQEQLEIQNIQRIFNDRLIIIDEVHNCTKEDKRLAKLLLKIAAHADNLRIILMTATPMFNSPREIIWICNLLNINDRRATIQYEDVFTKEGALTNPDLLRQKLNGYVSYVRGENPYTFPFRIYPDAFAPDNADRAGNQADDIANILYYTNLDPYQQESYEMVVRQYIGDNEVDMNDESYGYSQLQMPLQALNMTFYRLPGGVGFIGKEGLQANMNFVEKVEKKKDAASEYRKYNYEYKNGIPRIFHETELRKYSSKIADICSCIRRSRGIIIVYTQYIDGGIVPVSLALEEMGFARFGTSAMATSLFKPGAIDSLPIDARTMMPGVPGEKFNQARYMILSGDKYFSQNNADDINYATREANKHGDFVRVILISRAASEGLDFKYVRQVHILDPWYNLNRIEQIVGRGVRNQSHCRLEFEERNVEIYLHAALSATTVSGGGAAATQSATTQSATTQSATSKSGDSTASSSDTESTEQSLFSADLYVYRYAEKKAQNIGQVTRLLKQISVDCVLNHSQTNFTDVNMTAVGRVMIQSSTMSEPQWFQVGDKPNSYACDYMEDCEYKCLPEEKMPEQPSGSVITKPSSFILQKLMDKIASIIGREIALHYDVLEKMLGSPSKYNLYFALTELIKNPTASFTDKYGRTGRLINRDKYYLFQPIEVTDPHSSVFDSMVPVQVKNERVRLGIPADINVQVLPEVLPNVLPKVRPEVLPNVRPEVLPKVQSKVNPLIQSIAEESSPVAEENPHVAEESSPIAIKTPKPMGVRSIMAEIEIVTSRALGAPLEIQPNDEDWYNHMNNFKAVPSKKKPKDFADYTAKKMLLENHGIDEQALTLYIWDHALNTLDYKDRVTLAKWVFSESPKTTDLEKHVEQYFKYLVFKVDEIEGIVIAKDDENILFNLADWTEMPYKQETFDLEYRERFFVEPTKFPKIVGFFGGFKTGYPVFKIKQLLLKRNNPGAYLMQEAKGDITTILNSVLHLFSLKPPPKGAVSQREEDVADCASSMRNCVKYAGIKVQYDAATTVKMSKIALGIILEIVMMNHTPRDVEIDQRDHVWYMRQEMANYNKIQKLKL</sequence>
<dbReference type="EMBL" id="MN739081">
    <property type="protein sequence ID" value="QHS87422.1"/>
    <property type="molecule type" value="Genomic_DNA"/>
</dbReference>
<evidence type="ECO:0000256" key="1">
    <source>
        <dbReference type="SAM" id="MobiDB-lite"/>
    </source>
</evidence>
<dbReference type="InterPro" id="IPR000330">
    <property type="entry name" value="SNF2_N"/>
</dbReference>
<feature type="compositionally biased region" description="Basic residues" evidence="1">
    <location>
        <begin position="39"/>
        <end position="49"/>
    </location>
</feature>
<evidence type="ECO:0000259" key="2">
    <source>
        <dbReference type="PROSITE" id="PS51192"/>
    </source>
</evidence>
<feature type="compositionally biased region" description="Basic and acidic residues" evidence="1">
    <location>
        <begin position="29"/>
        <end position="38"/>
    </location>
</feature>
<feature type="compositionally biased region" description="Basic residues" evidence="1">
    <location>
        <begin position="8"/>
        <end position="18"/>
    </location>
</feature>
<feature type="domain" description="Helicase ATP-binding" evidence="2">
    <location>
        <begin position="238"/>
        <end position="453"/>
    </location>
</feature>
<dbReference type="SUPFAM" id="SSF52540">
    <property type="entry name" value="P-loop containing nucleoside triphosphate hydrolases"/>
    <property type="match status" value="2"/>
</dbReference>
<dbReference type="InterPro" id="IPR027417">
    <property type="entry name" value="P-loop_NTPase"/>
</dbReference>
<reference evidence="3" key="1">
    <citation type="journal article" date="2020" name="Nature">
        <title>Giant virus diversity and host interactions through global metagenomics.</title>
        <authorList>
            <person name="Schulz F."/>
            <person name="Roux S."/>
            <person name="Paez-Espino D."/>
            <person name="Jungbluth S."/>
            <person name="Walsh D.A."/>
            <person name="Denef V.J."/>
            <person name="McMahon K.D."/>
            <person name="Konstantinidis K.T."/>
            <person name="Eloe-Fadrosh E.A."/>
            <person name="Kyrpides N.C."/>
            <person name="Woyke T."/>
        </authorList>
    </citation>
    <scope>NUCLEOTIDE SEQUENCE</scope>
    <source>
        <strain evidence="3">GVMAG-M-3300010157-4</strain>
    </source>
</reference>
<accession>A0A6C0B5U4</accession>
<dbReference type="Gene3D" id="3.40.50.300">
    <property type="entry name" value="P-loop containing nucleotide triphosphate hydrolases"/>
    <property type="match status" value="1"/>
</dbReference>
<organism evidence="3">
    <name type="scientific">viral metagenome</name>
    <dbReference type="NCBI Taxonomy" id="1070528"/>
    <lineage>
        <taxon>unclassified sequences</taxon>
        <taxon>metagenomes</taxon>
        <taxon>organismal metagenomes</taxon>
    </lineage>
</organism>
<feature type="region of interest" description="Disordered" evidence="1">
    <location>
        <begin position="108"/>
        <end position="133"/>
    </location>
</feature>
<proteinExistence type="predicted"/>
<dbReference type="Pfam" id="PF00176">
    <property type="entry name" value="SNF2-rel_dom"/>
    <property type="match status" value="1"/>
</dbReference>
<dbReference type="Gene3D" id="3.40.50.10810">
    <property type="entry name" value="Tandem AAA-ATPase domain"/>
    <property type="match status" value="1"/>
</dbReference>
<dbReference type="InterPro" id="IPR001650">
    <property type="entry name" value="Helicase_C-like"/>
</dbReference>
<feature type="region of interest" description="Disordered" evidence="1">
    <location>
        <begin position="824"/>
        <end position="851"/>
    </location>
</feature>
<name>A0A6C0B5U4_9ZZZZ</name>
<evidence type="ECO:0000313" key="3">
    <source>
        <dbReference type="EMBL" id="QHS87422.1"/>
    </source>
</evidence>
<dbReference type="SMART" id="SM00487">
    <property type="entry name" value="DEXDc"/>
    <property type="match status" value="1"/>
</dbReference>
<dbReference type="InterPro" id="IPR014001">
    <property type="entry name" value="Helicase_ATP-bd"/>
</dbReference>
<dbReference type="GO" id="GO:0005524">
    <property type="term" value="F:ATP binding"/>
    <property type="evidence" value="ECO:0007669"/>
    <property type="project" value="InterPro"/>
</dbReference>
<feature type="compositionally biased region" description="Polar residues" evidence="1">
    <location>
        <begin position="108"/>
        <end position="127"/>
    </location>
</feature>
<feature type="region of interest" description="Disordered" evidence="1">
    <location>
        <begin position="1"/>
        <end position="52"/>
    </location>
</feature>
<dbReference type="Pfam" id="PF00271">
    <property type="entry name" value="Helicase_C"/>
    <property type="match status" value="1"/>
</dbReference>
<protein>
    <recommendedName>
        <fullName evidence="2">Helicase ATP-binding domain-containing protein</fullName>
    </recommendedName>
</protein>